<evidence type="ECO:0000313" key="5">
    <source>
        <dbReference type="Proteomes" id="UP000242877"/>
    </source>
</evidence>
<name>A0A167Z139_9EURO</name>
<keyword evidence="2" id="KW-0539">Nucleus</keyword>
<dbReference type="Proteomes" id="UP000242877">
    <property type="component" value="Unassembled WGS sequence"/>
</dbReference>
<evidence type="ECO:0000256" key="1">
    <source>
        <dbReference type="ARBA" id="ARBA00009340"/>
    </source>
</evidence>
<dbReference type="GO" id="GO:0005634">
    <property type="term" value="C:nucleus"/>
    <property type="evidence" value="ECO:0007669"/>
    <property type="project" value="UniProtKB-SubCell"/>
</dbReference>
<dbReference type="Pfam" id="PF12460">
    <property type="entry name" value="MMS19_C"/>
    <property type="match status" value="1"/>
</dbReference>
<keyword evidence="5" id="KW-1185">Reference proteome</keyword>
<dbReference type="InterPro" id="IPR011989">
    <property type="entry name" value="ARM-like"/>
</dbReference>
<dbReference type="EMBL" id="AZGZ01000012">
    <property type="protein sequence ID" value="KZZ92015.1"/>
    <property type="molecule type" value="Genomic_DNA"/>
</dbReference>
<protein>
    <recommendedName>
        <fullName evidence="2">MMS19 nucleotide excision repair protein</fullName>
    </recommendedName>
</protein>
<organism evidence="4 5">
    <name type="scientific">Ascosphaera apis ARSEF 7405</name>
    <dbReference type="NCBI Taxonomy" id="392613"/>
    <lineage>
        <taxon>Eukaryota</taxon>
        <taxon>Fungi</taxon>
        <taxon>Dikarya</taxon>
        <taxon>Ascomycota</taxon>
        <taxon>Pezizomycotina</taxon>
        <taxon>Eurotiomycetes</taxon>
        <taxon>Eurotiomycetidae</taxon>
        <taxon>Onygenales</taxon>
        <taxon>Ascosphaeraceae</taxon>
        <taxon>Ascosphaera</taxon>
    </lineage>
</organism>
<dbReference type="VEuPathDB" id="FungiDB:AAP_03234"/>
<comment type="subcellular location">
    <subcellularLocation>
        <location evidence="2">Nucleus</location>
    </subcellularLocation>
</comment>
<evidence type="ECO:0000313" key="4">
    <source>
        <dbReference type="EMBL" id="KZZ92015.1"/>
    </source>
</evidence>
<dbReference type="GO" id="GO:0016226">
    <property type="term" value="P:iron-sulfur cluster assembly"/>
    <property type="evidence" value="ECO:0007669"/>
    <property type="project" value="UniProtKB-UniRule"/>
</dbReference>
<gene>
    <name evidence="4" type="ORF">AAP_03234</name>
</gene>
<dbReference type="SUPFAM" id="SSF48371">
    <property type="entry name" value="ARM repeat"/>
    <property type="match status" value="1"/>
</dbReference>
<comment type="function">
    <text evidence="2">Key component of the cytosolic iron-sulfur protein assembly (CIA) complex, a multiprotein complex that mediates the incorporation of iron-sulfur cluster into apoproteins specifically involved in DNA metabolism and genomic integrity. In the CIA complex, MMS19 acts as an adapter between early-acting CIA components and a subset of cellular target iron-sulfur proteins.</text>
</comment>
<comment type="similarity">
    <text evidence="1 2">Belongs to the MET18/MMS19 family.</text>
</comment>
<dbReference type="OrthoDB" id="342900at2759"/>
<dbReference type="InterPro" id="IPR016024">
    <property type="entry name" value="ARM-type_fold"/>
</dbReference>
<dbReference type="GO" id="GO:0097361">
    <property type="term" value="C:cytosolic [4Fe-4S] assembly targeting complex"/>
    <property type="evidence" value="ECO:0007669"/>
    <property type="project" value="UniProtKB-UniRule"/>
</dbReference>
<dbReference type="PANTHER" id="PTHR12891">
    <property type="entry name" value="DNA REPAIR/TRANSCRIPTION PROTEIN MET18/MMS19"/>
    <property type="match status" value="1"/>
</dbReference>
<dbReference type="Gene3D" id="1.25.10.10">
    <property type="entry name" value="Leucine-rich Repeat Variant"/>
    <property type="match status" value="1"/>
</dbReference>
<feature type="domain" description="MMS19 C-terminal" evidence="3">
    <location>
        <begin position="13"/>
        <end position="227"/>
    </location>
</feature>
<dbReference type="InterPro" id="IPR024687">
    <property type="entry name" value="MMS19_C"/>
</dbReference>
<keyword evidence="2" id="KW-0234">DNA repair</keyword>
<evidence type="ECO:0000259" key="3">
    <source>
        <dbReference type="Pfam" id="PF12460"/>
    </source>
</evidence>
<dbReference type="InterPro" id="IPR039920">
    <property type="entry name" value="MMS19"/>
</dbReference>
<dbReference type="GO" id="GO:0051604">
    <property type="term" value="P:protein maturation"/>
    <property type="evidence" value="ECO:0007669"/>
    <property type="project" value="UniProtKB-UniRule"/>
</dbReference>
<dbReference type="GO" id="GO:0006281">
    <property type="term" value="P:DNA repair"/>
    <property type="evidence" value="ECO:0007669"/>
    <property type="project" value="UniProtKB-UniRule"/>
</dbReference>
<proteinExistence type="inferred from homology"/>
<dbReference type="AlphaFoldDB" id="A0A167Z139"/>
<sequence length="285" mass="31028">MSRNGPAVSEANVLVIFWLSKALVSRLAPKTPQILEALVSLVESPDAATSVASARHFALLIAPDHVLSPANGANVRLLAKQRVFSIVAPIISERVRAINSASANNPTESQAEAQSRSHVKTSLLASLIGLIAHIPSSILVSEISTLLPLFLQTLDLETLDSVKIKLTTLNTLSKFIEENGINLINEAGYIEGLVKRLLKVSTVARPYRKTSNPPRVRVQALRCLCLMAKTPAHATFSKKTSPLLPLRDVVIYGLMPALDDPKRDVRTLAVDARAAWYREIDHDDD</sequence>
<keyword evidence="2" id="KW-0227">DNA damage</keyword>
<evidence type="ECO:0000256" key="2">
    <source>
        <dbReference type="RuleBase" id="RU367072"/>
    </source>
</evidence>
<dbReference type="PANTHER" id="PTHR12891:SF0">
    <property type="entry name" value="MMS19 NUCLEOTIDE EXCISION REPAIR PROTEIN HOMOLOG"/>
    <property type="match status" value="1"/>
</dbReference>
<reference evidence="4 5" key="1">
    <citation type="journal article" date="2016" name="Genome Biol. Evol.">
        <title>Divergent and convergent evolution of fungal pathogenicity.</title>
        <authorList>
            <person name="Shang Y."/>
            <person name="Xiao G."/>
            <person name="Zheng P."/>
            <person name="Cen K."/>
            <person name="Zhan S."/>
            <person name="Wang C."/>
        </authorList>
    </citation>
    <scope>NUCLEOTIDE SEQUENCE [LARGE SCALE GENOMIC DNA]</scope>
    <source>
        <strain evidence="4 5">ARSEF 7405</strain>
    </source>
</reference>
<comment type="caution">
    <text evidence="4">The sequence shown here is derived from an EMBL/GenBank/DDBJ whole genome shotgun (WGS) entry which is preliminary data.</text>
</comment>
<accession>A0A167Z139</accession>